<dbReference type="InterPro" id="IPR003593">
    <property type="entry name" value="AAA+_ATPase"/>
</dbReference>
<keyword evidence="6" id="KW-1185">Reference proteome</keyword>
<dbReference type="SUPFAM" id="SSF52540">
    <property type="entry name" value="P-loop containing nucleoside triphosphate hydrolases"/>
    <property type="match status" value="1"/>
</dbReference>
<proteinExistence type="inferred from homology"/>
<dbReference type="EMBL" id="JAGKSB010000007">
    <property type="protein sequence ID" value="MBP3943407.1"/>
    <property type="molecule type" value="Genomic_DNA"/>
</dbReference>
<dbReference type="InterPro" id="IPR000523">
    <property type="entry name" value="Mg_chelatse_chII-like_cat_dom"/>
</dbReference>
<dbReference type="PANTHER" id="PTHR32039:SF7">
    <property type="entry name" value="COMPETENCE PROTEIN COMM"/>
    <property type="match status" value="1"/>
</dbReference>
<evidence type="ECO:0000259" key="4">
    <source>
        <dbReference type="SMART" id="SM00382"/>
    </source>
</evidence>
<comment type="caution">
    <text evidence="5">The sequence shown here is derived from an EMBL/GenBank/DDBJ whole genome shotgun (WGS) entry which is preliminary data.</text>
</comment>
<dbReference type="SUPFAM" id="SSF54211">
    <property type="entry name" value="Ribosomal protein S5 domain 2-like"/>
    <property type="match status" value="1"/>
</dbReference>
<dbReference type="Gene3D" id="3.40.50.300">
    <property type="entry name" value="P-loop containing nucleotide triphosphate hydrolases"/>
    <property type="match status" value="1"/>
</dbReference>
<comment type="similarity">
    <text evidence="1">Belongs to the Mg-chelatase subunits D/I family. ComM subfamily.</text>
</comment>
<evidence type="ECO:0000313" key="5">
    <source>
        <dbReference type="EMBL" id="MBP3943407.1"/>
    </source>
</evidence>
<dbReference type="Pfam" id="PF01078">
    <property type="entry name" value="Mg_chelatase"/>
    <property type="match status" value="1"/>
</dbReference>
<dbReference type="InterPro" id="IPR001208">
    <property type="entry name" value="MCM_dom"/>
</dbReference>
<dbReference type="AlphaFoldDB" id="A0A8T4HDG3"/>
<organism evidence="5 6">
    <name type="scientific">Rhinopithecimicrobium faecis</name>
    <dbReference type="NCBI Taxonomy" id="2820698"/>
    <lineage>
        <taxon>Bacteria</taxon>
        <taxon>Pseudomonadati</taxon>
        <taxon>Bacteroidota</taxon>
        <taxon>Sphingobacteriia</taxon>
        <taxon>Sphingobacteriales</taxon>
        <taxon>Sphingobacteriaceae</taxon>
        <taxon>Rhinopithecimicrobium</taxon>
    </lineage>
</organism>
<dbReference type="InterPro" id="IPR004482">
    <property type="entry name" value="Mg_chelat-rel"/>
</dbReference>
<dbReference type="Proteomes" id="UP000679691">
    <property type="component" value="Unassembled WGS sequence"/>
</dbReference>
<dbReference type="InterPro" id="IPR027417">
    <property type="entry name" value="P-loop_NTPase"/>
</dbReference>
<dbReference type="GO" id="GO:0003677">
    <property type="term" value="F:DNA binding"/>
    <property type="evidence" value="ECO:0007669"/>
    <property type="project" value="InterPro"/>
</dbReference>
<dbReference type="Pfam" id="PF13541">
    <property type="entry name" value="ChlI"/>
    <property type="match status" value="1"/>
</dbReference>
<evidence type="ECO:0000256" key="2">
    <source>
        <dbReference type="ARBA" id="ARBA00022741"/>
    </source>
</evidence>
<evidence type="ECO:0000256" key="1">
    <source>
        <dbReference type="ARBA" id="ARBA00006354"/>
    </source>
</evidence>
<keyword evidence="3" id="KW-0067">ATP-binding</keyword>
<evidence type="ECO:0000256" key="3">
    <source>
        <dbReference type="ARBA" id="ARBA00022840"/>
    </source>
</evidence>
<dbReference type="Gene3D" id="3.30.230.10">
    <property type="match status" value="1"/>
</dbReference>
<dbReference type="GO" id="GO:0005524">
    <property type="term" value="F:ATP binding"/>
    <property type="evidence" value="ECO:0007669"/>
    <property type="project" value="UniProtKB-KW"/>
</dbReference>
<reference evidence="5" key="1">
    <citation type="submission" date="2021-03" db="EMBL/GenBank/DDBJ databases">
        <authorList>
            <person name="Lu T."/>
            <person name="Wang Q."/>
            <person name="Han X."/>
        </authorList>
    </citation>
    <scope>NUCLEOTIDE SEQUENCE</scope>
    <source>
        <strain evidence="5">WQ 2009</strain>
    </source>
</reference>
<feature type="domain" description="AAA+ ATPase" evidence="4">
    <location>
        <begin position="213"/>
        <end position="396"/>
    </location>
</feature>
<dbReference type="InterPro" id="IPR045006">
    <property type="entry name" value="CHLI-like"/>
</dbReference>
<gene>
    <name evidence="5" type="ORF">J5U18_07505</name>
</gene>
<dbReference type="InterPro" id="IPR025158">
    <property type="entry name" value="Mg_chelat-rel_C"/>
</dbReference>
<sequence length="513" mass="56245">MLIKTYAAAVAGIQASLVTIEVNIVPGLHYYIVGLPDSAVKESLLRIESAITSSGYFMPRQKIVVNMAPANIRKAGTAYDLPIAIAILASSGQLPMDSLKEYMMVGELSLDGQVNAIRGALSIAIQAEKEKFKGLIVPKINIKEVAILKNVACYGISTLKELCDFLSGRQLIKQTYIDIEKEFLKIEDSSTTDFADVKGQNYIKRALEIAAAGAHHMLLIGPPGAGKTLLAKALPSILPPLSIAESIETTKIHSIAGLLKAGQTLLIARPFRAPHHGISDVALIGGGSNPQPGEISLAHHGVLFLDELPEFKSAALEVLRQPLENREITISRAKSTVQYPASVLLIAAMNPCPCGYFNHPQKVCVCGAQLVHRYLNKISGPLLDRIDLHIEVIAVPFNDLIEQEMPEKSNSIRQRVIRVRMLQQERFKNFPNIYTNAQMTQQMLQQFCKLDNNSLALLKDAMAKLSLSARAYSRILKVARTIADMEASPTIQQSHIAEAIHYRSLDRANWAYS</sequence>
<protein>
    <submittedName>
        <fullName evidence="5">YifB family Mg chelatase-like AAA ATPase</fullName>
    </submittedName>
</protein>
<dbReference type="PANTHER" id="PTHR32039">
    <property type="entry name" value="MAGNESIUM-CHELATASE SUBUNIT CHLI"/>
    <property type="match status" value="1"/>
</dbReference>
<evidence type="ECO:0000313" key="6">
    <source>
        <dbReference type="Proteomes" id="UP000679691"/>
    </source>
</evidence>
<dbReference type="PRINTS" id="PR01657">
    <property type="entry name" value="MCMFAMILY"/>
</dbReference>
<dbReference type="InterPro" id="IPR014721">
    <property type="entry name" value="Ribsml_uS5_D2-typ_fold_subgr"/>
</dbReference>
<dbReference type="NCBIfam" id="TIGR00368">
    <property type="entry name" value="YifB family Mg chelatase-like AAA ATPase"/>
    <property type="match status" value="1"/>
</dbReference>
<accession>A0A8T4HDG3</accession>
<dbReference type="Pfam" id="PF13335">
    <property type="entry name" value="Mg_chelatase_C"/>
    <property type="match status" value="1"/>
</dbReference>
<dbReference type="InterPro" id="IPR020568">
    <property type="entry name" value="Ribosomal_Su5_D2-typ_SF"/>
</dbReference>
<name>A0A8T4HDG3_9SPHI</name>
<dbReference type="SMART" id="SM00382">
    <property type="entry name" value="AAA"/>
    <property type="match status" value="1"/>
</dbReference>
<keyword evidence="2" id="KW-0547">Nucleotide-binding</keyword>